<comment type="caution">
    <text evidence="1">The sequence shown here is derived from an EMBL/GenBank/DDBJ whole genome shotgun (WGS) entry which is preliminary data.</text>
</comment>
<dbReference type="AlphaFoldDB" id="A0AAW3XDY9"/>
<dbReference type="RefSeq" id="WP_057059826.1">
    <property type="nucleotide sequence ID" value="NZ_JACSEP010000006.1"/>
</dbReference>
<dbReference type="EMBL" id="JACSEP010000006">
    <property type="protein sequence ID" value="MBC6322514.1"/>
    <property type="molecule type" value="Genomic_DNA"/>
</dbReference>
<accession>A0AAW3XDY9</accession>
<proteinExistence type="predicted"/>
<gene>
    <name evidence="1" type="ORF">H9R40_04540</name>
</gene>
<name>A0AAW3XDY9_9ENTR</name>
<organism evidence="1 2">
    <name type="scientific">Enterobacter kobei</name>
    <dbReference type="NCBI Taxonomy" id="208224"/>
    <lineage>
        <taxon>Bacteria</taxon>
        <taxon>Pseudomonadati</taxon>
        <taxon>Pseudomonadota</taxon>
        <taxon>Gammaproteobacteria</taxon>
        <taxon>Enterobacterales</taxon>
        <taxon>Enterobacteriaceae</taxon>
        <taxon>Enterobacter</taxon>
        <taxon>Enterobacter cloacae complex</taxon>
    </lineage>
</organism>
<protein>
    <submittedName>
        <fullName evidence="1">Uncharacterized protein</fullName>
    </submittedName>
</protein>
<evidence type="ECO:0000313" key="1">
    <source>
        <dbReference type="EMBL" id="MBC6322514.1"/>
    </source>
</evidence>
<evidence type="ECO:0000313" key="2">
    <source>
        <dbReference type="Proteomes" id="UP000613022"/>
    </source>
</evidence>
<dbReference type="Proteomes" id="UP000613022">
    <property type="component" value="Unassembled WGS sequence"/>
</dbReference>
<reference evidence="1" key="1">
    <citation type="submission" date="2020-08" db="EMBL/GenBank/DDBJ databases">
        <title>Distribution of Beta-Lactamase Producing Gram-Negative Bacterial Isolates in Isabela River of Santo Domingo, Dominican Republic.</title>
        <authorList>
            <person name="Calderon V."/>
            <person name="Del Rosario C."/>
            <person name="Duarte A."/>
            <person name="Bonnelly R."/>
            <person name="Barauna R."/>
            <person name="Ramos R.T."/>
            <person name="Perdomo O.P."/>
            <person name="Rodriguez De Francisco L.E."/>
            <person name="Franco De Los Santos E.F."/>
        </authorList>
    </citation>
    <scope>NUCLEOTIDE SEQUENCE</scope>
    <source>
        <strain evidence="1">INTEC_BI4_1.1</strain>
    </source>
</reference>
<sequence>MKACSDDYVVINEYSKGDAAWIERVDTDEKRKALYKSSWEIAVISLAIVREYGFRRVGNDHNNP</sequence>